<dbReference type="EMBL" id="RBXB01000002">
    <property type="protein sequence ID" value="RKS97930.1"/>
    <property type="molecule type" value="Genomic_DNA"/>
</dbReference>
<name>A0A495SCH6_9FLAO</name>
<dbReference type="AlphaFoldDB" id="A0A495SCH6"/>
<reference evidence="2 3" key="1">
    <citation type="submission" date="2018-10" db="EMBL/GenBank/DDBJ databases">
        <title>Genomic Encyclopedia of Archaeal and Bacterial Type Strains, Phase II (KMG-II): from individual species to whole genera.</title>
        <authorList>
            <person name="Goeker M."/>
        </authorList>
    </citation>
    <scope>NUCLEOTIDE SEQUENCE [LARGE SCALE GENOMIC DNA]</scope>
    <source>
        <strain evidence="2 3">DSM 14219</strain>
    </source>
</reference>
<comment type="caution">
    <text evidence="2">The sequence shown here is derived from an EMBL/GenBank/DDBJ whole genome shotgun (WGS) entry which is preliminary data.</text>
</comment>
<evidence type="ECO:0008006" key="4">
    <source>
        <dbReference type="Google" id="ProtNLM"/>
    </source>
</evidence>
<keyword evidence="1" id="KW-0732">Signal</keyword>
<feature type="signal peptide" evidence="1">
    <location>
        <begin position="1"/>
        <end position="19"/>
    </location>
</feature>
<organism evidence="2 3">
    <name type="scientific">Chryseobacterium defluvii</name>
    <dbReference type="NCBI Taxonomy" id="160396"/>
    <lineage>
        <taxon>Bacteria</taxon>
        <taxon>Pseudomonadati</taxon>
        <taxon>Bacteroidota</taxon>
        <taxon>Flavobacteriia</taxon>
        <taxon>Flavobacteriales</taxon>
        <taxon>Weeksellaceae</taxon>
        <taxon>Chryseobacterium group</taxon>
        <taxon>Chryseobacterium</taxon>
    </lineage>
</organism>
<proteinExistence type="predicted"/>
<feature type="chain" id="PRO_5019755360" description="C1q domain-containing protein" evidence="1">
    <location>
        <begin position="20"/>
        <end position="298"/>
    </location>
</feature>
<evidence type="ECO:0000256" key="1">
    <source>
        <dbReference type="SAM" id="SignalP"/>
    </source>
</evidence>
<sequence>MQNLKTYLFVILLSPLTSAQIGINTTSPSATLDIVSKGNTNATKALKISDSTTPVSNELVTILDNGNVGVNKSNPSGKVHIVGNASTNDVLYLENLQGGDALTGYSNLLINNTTGKVIKSTGVSTVMTNYKSSTPQALDQTSTSGQLITFLSTDNQISTATTFNQTTSTFTILENGVYMISGFIGFNAFRPDFSTATQYVAVNLYFEYSTNGGTSWSQLTGIRSTFVGIAAGTGTAIQIPSTIASLSANTMIRFIIQRPGLIINGVSNGTFGAAGAGNGHINLPSGQSYTKSVLFLKL</sequence>
<dbReference type="OrthoDB" id="1227422at2"/>
<gene>
    <name evidence="2" type="ORF">BCF58_2064</name>
</gene>
<evidence type="ECO:0000313" key="2">
    <source>
        <dbReference type="EMBL" id="RKS97930.1"/>
    </source>
</evidence>
<protein>
    <recommendedName>
        <fullName evidence="4">C1q domain-containing protein</fullName>
    </recommendedName>
</protein>
<dbReference type="Proteomes" id="UP000272428">
    <property type="component" value="Unassembled WGS sequence"/>
</dbReference>
<dbReference type="RefSeq" id="WP_121461675.1">
    <property type="nucleotide sequence ID" value="NZ_RBXB01000002.1"/>
</dbReference>
<accession>A0A495SCH6</accession>
<keyword evidence="3" id="KW-1185">Reference proteome</keyword>
<evidence type="ECO:0000313" key="3">
    <source>
        <dbReference type="Proteomes" id="UP000272428"/>
    </source>
</evidence>
<dbReference type="Gene3D" id="2.60.120.260">
    <property type="entry name" value="Galactose-binding domain-like"/>
    <property type="match status" value="1"/>
</dbReference>